<dbReference type="AlphaFoldDB" id="A0AAE1A3U7"/>
<accession>A0AAE1A3U7</accession>
<reference evidence="1" key="1">
    <citation type="journal article" date="2023" name="G3 (Bethesda)">
        <title>A reference genome for the long-term kleptoplast-retaining sea slug Elysia crispata morphotype clarki.</title>
        <authorList>
            <person name="Eastman K.E."/>
            <person name="Pendleton A.L."/>
            <person name="Shaikh M.A."/>
            <person name="Suttiyut T."/>
            <person name="Ogas R."/>
            <person name="Tomko P."/>
            <person name="Gavelis G."/>
            <person name="Widhalm J.R."/>
            <person name="Wisecaver J.H."/>
        </authorList>
    </citation>
    <scope>NUCLEOTIDE SEQUENCE</scope>
    <source>
        <strain evidence="1">ECLA1</strain>
    </source>
</reference>
<evidence type="ECO:0000313" key="2">
    <source>
        <dbReference type="Proteomes" id="UP001283361"/>
    </source>
</evidence>
<organism evidence="1 2">
    <name type="scientific">Elysia crispata</name>
    <name type="common">lettuce slug</name>
    <dbReference type="NCBI Taxonomy" id="231223"/>
    <lineage>
        <taxon>Eukaryota</taxon>
        <taxon>Metazoa</taxon>
        <taxon>Spiralia</taxon>
        <taxon>Lophotrochozoa</taxon>
        <taxon>Mollusca</taxon>
        <taxon>Gastropoda</taxon>
        <taxon>Heterobranchia</taxon>
        <taxon>Euthyneura</taxon>
        <taxon>Panpulmonata</taxon>
        <taxon>Sacoglossa</taxon>
        <taxon>Placobranchoidea</taxon>
        <taxon>Plakobranchidae</taxon>
        <taxon>Elysia</taxon>
    </lineage>
</organism>
<evidence type="ECO:0000313" key="1">
    <source>
        <dbReference type="EMBL" id="KAK3780803.1"/>
    </source>
</evidence>
<gene>
    <name evidence="1" type="ORF">RRG08_059447</name>
</gene>
<dbReference type="Proteomes" id="UP001283361">
    <property type="component" value="Unassembled WGS sequence"/>
</dbReference>
<comment type="caution">
    <text evidence="1">The sequence shown here is derived from an EMBL/GenBank/DDBJ whole genome shotgun (WGS) entry which is preliminary data.</text>
</comment>
<keyword evidence="2" id="KW-1185">Reference proteome</keyword>
<protein>
    <submittedName>
        <fullName evidence="1">Uncharacterized protein</fullName>
    </submittedName>
</protein>
<name>A0AAE1A3U7_9GAST</name>
<sequence>MCLSNVHVVEICMTFWLEVHFFLQDNQFPDVMHVSVATTAAFPEMLRWLMDKTVALKFAAQRPLAAGLEPRRWGQNVPLAGMETNLCDIGSLLLLLPAREILAHHNSCFQGLHPAWRPE</sequence>
<dbReference type="EMBL" id="JAWDGP010002684">
    <property type="protein sequence ID" value="KAK3780803.1"/>
    <property type="molecule type" value="Genomic_DNA"/>
</dbReference>
<proteinExistence type="predicted"/>